<dbReference type="Gene3D" id="2.40.70.10">
    <property type="entry name" value="Acid Proteases"/>
    <property type="match status" value="1"/>
</dbReference>
<name>A0A2N0NDY2_9GLOM</name>
<evidence type="ECO:0000313" key="1">
    <source>
        <dbReference type="EMBL" id="PKB92793.1"/>
    </source>
</evidence>
<protein>
    <recommendedName>
        <fullName evidence="3">Aspartic peptidase DDI1-type domain-containing protein</fullName>
    </recommendedName>
</protein>
<reference evidence="1 2" key="1">
    <citation type="submission" date="2016-04" db="EMBL/GenBank/DDBJ databases">
        <title>Genome analyses suggest a sexual origin of heterokaryosis in a supposedly ancient asexual fungus.</title>
        <authorList>
            <person name="Ropars J."/>
            <person name="Sedzielewska K."/>
            <person name="Noel J."/>
            <person name="Charron P."/>
            <person name="Farinelli L."/>
            <person name="Marton T."/>
            <person name="Kruger M."/>
            <person name="Pelin A."/>
            <person name="Brachmann A."/>
            <person name="Corradi N."/>
        </authorList>
    </citation>
    <scope>NUCLEOTIDE SEQUENCE [LARGE SCALE GENOMIC DNA]</scope>
    <source>
        <strain evidence="1 2">A5</strain>
    </source>
</reference>
<feature type="non-terminal residue" evidence="1">
    <location>
        <position position="1"/>
    </location>
</feature>
<dbReference type="VEuPathDB" id="FungiDB:FUN_023721"/>
<dbReference type="VEuPathDB" id="FungiDB:RhiirA1_404711"/>
<accession>A0A2N0NDY2</accession>
<gene>
    <name evidence="1" type="ORF">RhiirA5_443374</name>
</gene>
<dbReference type="Proteomes" id="UP000232722">
    <property type="component" value="Unassembled WGS sequence"/>
</dbReference>
<organism evidence="1 2">
    <name type="scientific">Rhizophagus irregularis</name>
    <dbReference type="NCBI Taxonomy" id="588596"/>
    <lineage>
        <taxon>Eukaryota</taxon>
        <taxon>Fungi</taxon>
        <taxon>Fungi incertae sedis</taxon>
        <taxon>Mucoromycota</taxon>
        <taxon>Glomeromycotina</taxon>
        <taxon>Glomeromycetes</taxon>
        <taxon>Glomerales</taxon>
        <taxon>Glomeraceae</taxon>
        <taxon>Rhizophagus</taxon>
    </lineage>
</organism>
<dbReference type="AlphaFoldDB" id="A0A2N0NDY2"/>
<evidence type="ECO:0008006" key="3">
    <source>
        <dbReference type="Google" id="ProtNLM"/>
    </source>
</evidence>
<dbReference type="SUPFAM" id="SSF50630">
    <property type="entry name" value="Acid proteases"/>
    <property type="match status" value="1"/>
</dbReference>
<proteinExistence type="predicted"/>
<sequence>LTLLSEGVKREEPNYTLDQLIRKKNWKRKTEPSKPIDIPPVPYEVPRSAEPTVAADVVEPSSRIAERTNINNISTTTKKKKVPMIKKKKKTNLQHLISLHVPPYLMVDDIKNQQARITFGQLLEVAPKCRSELIRGIRKLTVRKMNLREQEIGETATALYCDATIKGTEIPLIIDSGATGSIVSCQLLKDLKIPIDRPSTIIMINVNGERK</sequence>
<reference evidence="1 2" key="2">
    <citation type="submission" date="2017-09" db="EMBL/GenBank/DDBJ databases">
        <title>Extensive intraspecific genome diversity in a model arbuscular mycorrhizal fungus.</title>
        <authorList>
            <person name="Chen E.C."/>
            <person name="Morin E."/>
            <person name="Beaudet D."/>
            <person name="Noel J."/>
            <person name="Ndikumana S."/>
            <person name="Charron P."/>
            <person name="St-Onge C."/>
            <person name="Giorgi J."/>
            <person name="Grigoriev I.V."/>
            <person name="Roux C."/>
            <person name="Martin F.M."/>
            <person name="Corradi N."/>
        </authorList>
    </citation>
    <scope>NUCLEOTIDE SEQUENCE [LARGE SCALE GENOMIC DNA]</scope>
    <source>
        <strain evidence="1 2">A5</strain>
    </source>
</reference>
<dbReference type="EMBL" id="LLXJ01009879">
    <property type="protein sequence ID" value="PKB92793.1"/>
    <property type="molecule type" value="Genomic_DNA"/>
</dbReference>
<comment type="caution">
    <text evidence="1">The sequence shown here is derived from an EMBL/GenBank/DDBJ whole genome shotgun (WGS) entry which is preliminary data.</text>
</comment>
<dbReference type="InterPro" id="IPR021109">
    <property type="entry name" value="Peptidase_aspartic_dom_sf"/>
</dbReference>
<evidence type="ECO:0000313" key="2">
    <source>
        <dbReference type="Proteomes" id="UP000232722"/>
    </source>
</evidence>